<feature type="chain" id="PRO_5031448006" description="Rap1a immunity protein domain-containing protein" evidence="1">
    <location>
        <begin position="26"/>
        <end position="115"/>
    </location>
</feature>
<proteinExistence type="predicted"/>
<feature type="signal peptide" evidence="1">
    <location>
        <begin position="1"/>
        <end position="25"/>
    </location>
</feature>
<dbReference type="EMBL" id="JACIDZ010000015">
    <property type="protein sequence ID" value="MBB4123969.1"/>
    <property type="molecule type" value="Genomic_DNA"/>
</dbReference>
<keyword evidence="1" id="KW-0732">Signal</keyword>
<evidence type="ECO:0008006" key="4">
    <source>
        <dbReference type="Google" id="ProtNLM"/>
    </source>
</evidence>
<accession>A0A7W6PCR2</accession>
<evidence type="ECO:0000313" key="3">
    <source>
        <dbReference type="Proteomes" id="UP000530571"/>
    </source>
</evidence>
<keyword evidence="3" id="KW-1185">Reference proteome</keyword>
<dbReference type="AlphaFoldDB" id="A0A7W6PCR2"/>
<organism evidence="2 3">
    <name type="scientific">Martelella radicis</name>
    <dbReference type="NCBI Taxonomy" id="1397476"/>
    <lineage>
        <taxon>Bacteria</taxon>
        <taxon>Pseudomonadati</taxon>
        <taxon>Pseudomonadota</taxon>
        <taxon>Alphaproteobacteria</taxon>
        <taxon>Hyphomicrobiales</taxon>
        <taxon>Aurantimonadaceae</taxon>
        <taxon>Martelella</taxon>
    </lineage>
</organism>
<reference evidence="2 3" key="1">
    <citation type="submission" date="2020-08" db="EMBL/GenBank/DDBJ databases">
        <title>Genomic Encyclopedia of Type Strains, Phase IV (KMG-IV): sequencing the most valuable type-strain genomes for metagenomic binning, comparative biology and taxonomic classification.</title>
        <authorList>
            <person name="Goeker M."/>
        </authorList>
    </citation>
    <scope>NUCLEOTIDE SEQUENCE [LARGE SCALE GENOMIC DNA]</scope>
    <source>
        <strain evidence="2 3">DSM 28101</strain>
    </source>
</reference>
<dbReference type="Proteomes" id="UP000530571">
    <property type="component" value="Unassembled WGS sequence"/>
</dbReference>
<gene>
    <name evidence="2" type="ORF">GGR30_003918</name>
</gene>
<evidence type="ECO:0000313" key="2">
    <source>
        <dbReference type="EMBL" id="MBB4123969.1"/>
    </source>
</evidence>
<dbReference type="RefSeq" id="WP_183489936.1">
    <property type="nucleotide sequence ID" value="NZ_JACIDZ010000015.1"/>
</dbReference>
<comment type="caution">
    <text evidence="2">The sequence shown here is derived from an EMBL/GenBank/DDBJ whole genome shotgun (WGS) entry which is preliminary data.</text>
</comment>
<evidence type="ECO:0000256" key="1">
    <source>
        <dbReference type="SAM" id="SignalP"/>
    </source>
</evidence>
<name>A0A7W6PCR2_9HYPH</name>
<protein>
    <recommendedName>
        <fullName evidence="4">Rap1a immunity protein domain-containing protein</fullName>
    </recommendedName>
</protein>
<sequence length="115" mass="12307">MIAIKGAVLTVIFSVSSVLSTPALAGQNVRTKEFLSFGDEAKAQFIGSTIWTASVIATQIEQSMADCIADWYTDDPATVKQRNAEILNIMADYPDSYPTGIVVAVIQKQCGKFGG</sequence>